<keyword evidence="7 8" id="KW-0472">Membrane</keyword>
<dbReference type="PANTHER" id="PTHR36122">
    <property type="entry name" value="NICOTINAMIDE RIBOSIDE TRANSPORTER PNUC"/>
    <property type="match status" value="1"/>
</dbReference>
<organism evidence="10">
    <name type="scientific">Tolypothrix bouteillei VB521301</name>
    <dbReference type="NCBI Taxonomy" id="1479485"/>
    <lineage>
        <taxon>Bacteria</taxon>
        <taxon>Bacillati</taxon>
        <taxon>Cyanobacteriota</taxon>
        <taxon>Cyanophyceae</taxon>
        <taxon>Nostocales</taxon>
        <taxon>Tolypothrichaceae</taxon>
        <taxon>Tolypothrix</taxon>
    </lineage>
</organism>
<comment type="subcellular location">
    <subcellularLocation>
        <location evidence="1">Cell membrane</location>
        <topology evidence="1">Multi-pass membrane protein</topology>
    </subcellularLocation>
</comment>
<evidence type="ECO:0000256" key="2">
    <source>
        <dbReference type="ARBA" id="ARBA00006669"/>
    </source>
</evidence>
<evidence type="ECO:0000313" key="10">
    <source>
        <dbReference type="EMBL" id="KIE10472.1"/>
    </source>
</evidence>
<dbReference type="OrthoDB" id="9791248at2"/>
<evidence type="ECO:0000256" key="3">
    <source>
        <dbReference type="ARBA" id="ARBA00022448"/>
    </source>
</evidence>
<dbReference type="InterPro" id="IPR006419">
    <property type="entry name" value="NMN_transpt_PnuC"/>
</dbReference>
<dbReference type="STRING" id="1479485.DA73_0218130"/>
<evidence type="ECO:0000313" key="11">
    <source>
        <dbReference type="Proteomes" id="UP000029738"/>
    </source>
</evidence>
<name>A0A0C1N784_9CYAN</name>
<dbReference type="GO" id="GO:0005886">
    <property type="term" value="C:plasma membrane"/>
    <property type="evidence" value="ECO:0007669"/>
    <property type="project" value="UniProtKB-SubCell"/>
</dbReference>
<reference evidence="9" key="2">
    <citation type="submission" date="2019-11" db="EMBL/GenBank/DDBJ databases">
        <title>Improved Assembly of Tolypothrix boutellei genome.</title>
        <authorList>
            <person name="Sarangi A.N."/>
            <person name="Mukherjee M."/>
            <person name="Ghosh S."/>
            <person name="Singh D."/>
            <person name="Das A."/>
            <person name="Kant S."/>
            <person name="Prusty A."/>
            <person name="Tripathy S."/>
        </authorList>
    </citation>
    <scope>NUCLEOTIDE SEQUENCE</scope>
    <source>
        <strain evidence="9">VB521301</strain>
    </source>
</reference>
<dbReference type="GO" id="GO:0008483">
    <property type="term" value="F:transaminase activity"/>
    <property type="evidence" value="ECO:0007669"/>
    <property type="project" value="UniProtKB-KW"/>
</dbReference>
<keyword evidence="4" id="KW-1003">Cell membrane</keyword>
<reference evidence="10" key="1">
    <citation type="journal article" date="2015" name="Genome Announc.">
        <title>Draft Genome Sequence of Tolypothrix boutellei Strain VB521301.</title>
        <authorList>
            <person name="Chandrababunaidu M.M."/>
            <person name="Singh D."/>
            <person name="Sen D."/>
            <person name="Bhan S."/>
            <person name="Das S."/>
            <person name="Gupta A."/>
            <person name="Adhikary S.P."/>
            <person name="Tripathy S."/>
        </authorList>
    </citation>
    <scope>NUCLEOTIDE SEQUENCE</scope>
    <source>
        <strain evidence="10">VB521301</strain>
    </source>
</reference>
<sequence>MNSIEIVAAILGLVSVWLTVKENIWCWPAGIVMVFLYIFIFYEARLYSDAILQVIYVFLQIYGWYVWLHGGQDRGELRVSRIKQVQAIIWSGVAIAGTFSLGFVMHRYTNAALPYPDAAITVMSLIAQWLMAKKILECWLIWIAVDILAVGVYAAKELYPTTGLYAVFLVLAVLGYLTWKKACKKQVLG</sequence>
<dbReference type="NCBIfam" id="TIGR01528">
    <property type="entry name" value="NMN_trans_PnuC"/>
    <property type="match status" value="1"/>
</dbReference>
<dbReference type="AlphaFoldDB" id="A0A0C1N784"/>
<dbReference type="EMBL" id="JHEG04000001">
    <property type="protein sequence ID" value="KAF3886443.1"/>
    <property type="molecule type" value="Genomic_DNA"/>
</dbReference>
<dbReference type="Pfam" id="PF04973">
    <property type="entry name" value="NMN_transporter"/>
    <property type="match status" value="1"/>
</dbReference>
<keyword evidence="6 8" id="KW-1133">Transmembrane helix</keyword>
<evidence type="ECO:0000313" key="9">
    <source>
        <dbReference type="EMBL" id="KAF3886443.1"/>
    </source>
</evidence>
<feature type="transmembrane region" description="Helical" evidence="8">
    <location>
        <begin position="87"/>
        <end position="106"/>
    </location>
</feature>
<dbReference type="GO" id="GO:0034257">
    <property type="term" value="F:nicotinamide riboside transmembrane transporter activity"/>
    <property type="evidence" value="ECO:0007669"/>
    <property type="project" value="InterPro"/>
</dbReference>
<feature type="transmembrane region" description="Helical" evidence="8">
    <location>
        <begin position="24"/>
        <end position="44"/>
    </location>
</feature>
<feature type="transmembrane region" description="Helical" evidence="8">
    <location>
        <begin position="162"/>
        <end position="179"/>
    </location>
</feature>
<evidence type="ECO:0000256" key="5">
    <source>
        <dbReference type="ARBA" id="ARBA00022692"/>
    </source>
</evidence>
<gene>
    <name evidence="10" type="ORF">DA73_0218130</name>
    <name evidence="9" type="ORF">DA73_0400013875</name>
</gene>
<comment type="similarity">
    <text evidence="2">Belongs to the nicotinamide ribonucleoside (NR) uptake permease (TC 4.B.1) family.</text>
</comment>
<accession>A0A0C1N784</accession>
<protein>
    <submittedName>
        <fullName evidence="10">Aminotransferase</fullName>
    </submittedName>
    <submittedName>
        <fullName evidence="9">Nicotinamide mononucleotide transporter</fullName>
    </submittedName>
</protein>
<evidence type="ECO:0000256" key="4">
    <source>
        <dbReference type="ARBA" id="ARBA00022475"/>
    </source>
</evidence>
<proteinExistence type="inferred from homology"/>
<evidence type="ECO:0000256" key="8">
    <source>
        <dbReference type="SAM" id="Phobius"/>
    </source>
</evidence>
<feature type="transmembrane region" description="Helical" evidence="8">
    <location>
        <begin position="139"/>
        <end position="156"/>
    </location>
</feature>
<evidence type="ECO:0000256" key="6">
    <source>
        <dbReference type="ARBA" id="ARBA00022989"/>
    </source>
</evidence>
<keyword evidence="10" id="KW-0032">Aminotransferase</keyword>
<keyword evidence="10" id="KW-0808">Transferase</keyword>
<dbReference type="RefSeq" id="WP_038079129.1">
    <property type="nucleotide sequence ID" value="NZ_JHEG04000001.1"/>
</dbReference>
<dbReference type="Proteomes" id="UP000029738">
    <property type="component" value="Unassembled WGS sequence"/>
</dbReference>
<evidence type="ECO:0000256" key="7">
    <source>
        <dbReference type="ARBA" id="ARBA00023136"/>
    </source>
</evidence>
<evidence type="ECO:0000256" key="1">
    <source>
        <dbReference type="ARBA" id="ARBA00004651"/>
    </source>
</evidence>
<keyword evidence="11" id="KW-1185">Reference proteome</keyword>
<dbReference type="PANTHER" id="PTHR36122:SF2">
    <property type="entry name" value="NICOTINAMIDE RIBOSIDE TRANSPORTER PNUC"/>
    <property type="match status" value="1"/>
</dbReference>
<dbReference type="EMBL" id="JHEG02000048">
    <property type="protein sequence ID" value="KIE10472.1"/>
    <property type="molecule type" value="Genomic_DNA"/>
</dbReference>
<keyword evidence="3" id="KW-0813">Transport</keyword>
<keyword evidence="5 8" id="KW-0812">Transmembrane</keyword>
<feature type="transmembrane region" description="Helical" evidence="8">
    <location>
        <begin position="50"/>
        <end position="67"/>
    </location>
</feature>
<comment type="caution">
    <text evidence="10">The sequence shown here is derived from an EMBL/GenBank/DDBJ whole genome shotgun (WGS) entry which is preliminary data.</text>
</comment>